<accession>D2QDF2</accession>
<keyword evidence="2" id="KW-1185">Reference proteome</keyword>
<protein>
    <submittedName>
        <fullName evidence="1">Uncharacterized protein</fullName>
    </submittedName>
</protein>
<reference evidence="1 2" key="1">
    <citation type="journal article" date="2010" name="Stand. Genomic Sci.">
        <title>Complete genome sequence of Spirosoma linguale type strain (1).</title>
        <authorList>
            <person name="Lail K."/>
            <person name="Sikorski J."/>
            <person name="Saunders E."/>
            <person name="Lapidus A."/>
            <person name="Glavina Del Rio T."/>
            <person name="Copeland A."/>
            <person name="Tice H."/>
            <person name="Cheng J.-F."/>
            <person name="Lucas S."/>
            <person name="Nolan M."/>
            <person name="Bruce D."/>
            <person name="Goodwin L."/>
            <person name="Pitluck S."/>
            <person name="Ivanova N."/>
            <person name="Mavromatis K."/>
            <person name="Ovchinnikova G."/>
            <person name="Pati A."/>
            <person name="Chen A."/>
            <person name="Palaniappan K."/>
            <person name="Land M."/>
            <person name="Hauser L."/>
            <person name="Chang Y.-J."/>
            <person name="Jeffries C.D."/>
            <person name="Chain P."/>
            <person name="Brettin T."/>
            <person name="Detter J.C."/>
            <person name="Schuetze A."/>
            <person name="Rohde M."/>
            <person name="Tindall B.J."/>
            <person name="Goeker M."/>
            <person name="Bristow J."/>
            <person name="Eisen J.A."/>
            <person name="Markowitz V."/>
            <person name="Hugenholtz P."/>
            <person name="Kyrpides N.C."/>
            <person name="Klenk H.-P."/>
            <person name="Chen F."/>
        </authorList>
    </citation>
    <scope>NUCLEOTIDE SEQUENCE [LARGE SCALE GENOMIC DNA]</scope>
    <source>
        <strain evidence="2">ATCC 33905 / DSM 74 / LMG 10896 / Claus 1</strain>
    </source>
</reference>
<name>D2QDF2_SPILD</name>
<dbReference type="HOGENOM" id="CLU_2810263_0_0_10"/>
<sequence>MKRVKKLFKLMGLLCLIILALCGIGMNGAGLLFSQSRERYADNGIRTELVQTREEEGDSTELSEGKL</sequence>
<dbReference type="KEGG" id="sli:Slin_0318"/>
<dbReference type="Proteomes" id="UP000002028">
    <property type="component" value="Chromosome"/>
</dbReference>
<gene>
    <name evidence="1" type="ordered locus">Slin_0318</name>
</gene>
<evidence type="ECO:0000313" key="1">
    <source>
        <dbReference type="EMBL" id="ADB36382.1"/>
    </source>
</evidence>
<proteinExistence type="predicted"/>
<organism evidence="1 2">
    <name type="scientific">Spirosoma linguale (strain ATCC 33905 / DSM 74 / LMG 10896 / Claus 1)</name>
    <dbReference type="NCBI Taxonomy" id="504472"/>
    <lineage>
        <taxon>Bacteria</taxon>
        <taxon>Pseudomonadati</taxon>
        <taxon>Bacteroidota</taxon>
        <taxon>Cytophagia</taxon>
        <taxon>Cytophagales</taxon>
        <taxon>Cytophagaceae</taxon>
        <taxon>Spirosoma</taxon>
    </lineage>
</organism>
<evidence type="ECO:0000313" key="2">
    <source>
        <dbReference type="Proteomes" id="UP000002028"/>
    </source>
</evidence>
<dbReference type="AlphaFoldDB" id="D2QDF2"/>
<dbReference type="RefSeq" id="WP_012924934.1">
    <property type="nucleotide sequence ID" value="NC_013730.1"/>
</dbReference>
<dbReference type="EMBL" id="CP001769">
    <property type="protein sequence ID" value="ADB36382.1"/>
    <property type="molecule type" value="Genomic_DNA"/>
</dbReference>